<feature type="region of interest" description="Disordered" evidence="5">
    <location>
        <begin position="489"/>
        <end position="648"/>
    </location>
</feature>
<feature type="compositionally biased region" description="Basic residues" evidence="5">
    <location>
        <begin position="1"/>
        <end position="18"/>
    </location>
</feature>
<dbReference type="STRING" id="436010.A0A166DVR2"/>
<gene>
    <name evidence="8" type="ORF">FIBSPDRAFT_1048353</name>
</gene>
<keyword evidence="4" id="KW-0539">Nucleus</keyword>
<dbReference type="EMBL" id="KV417608">
    <property type="protein sequence ID" value="KZP15119.1"/>
    <property type="molecule type" value="Genomic_DNA"/>
</dbReference>
<dbReference type="SUPFAM" id="SSF52540">
    <property type="entry name" value="P-loop containing nucleoside triphosphate hydrolases"/>
    <property type="match status" value="1"/>
</dbReference>
<feature type="compositionally biased region" description="Low complexity" evidence="5">
    <location>
        <begin position="588"/>
        <end position="624"/>
    </location>
</feature>
<sequence length="648" mass="69615">MPVVRKKTSNRGTTKKRASIQDKGRESRKKQKRAAKTNVQWKSNIKKDPGIPSNYPYKDQILAEVAEERRQVAEEKQKRKDEKKASKTGGATDNASDVREAAEEPIVFDGVGGISGKATAREKGKGKVVDADVEMEDAEAVPVLINRDLASLQSVLDAADVIIQVLDARDPLAFRSIHLDEISAKTGKKTLLILNKIDTVPRESVASWLAYLRTQHPTLPFRASTACLPLSPEALANASKPRAKPSATDAPTADSILAQLSAWAQEKTGDEPLAVAVVGLTNAGKSAFINSLLGEVALPVYQLSSSSLAPTTTSLPQEVTLEASGSKIRVIDTPGLSWVAAEDQTLEERDIFRARDILLRNKGRIDRLKDPHSALEHIVSRADTEGLMLLYNLAAFPKGDASAFLAGVARSNGMVKKAGVLDLAGAARNVLRDWSVGRFPRFTPAPTAPTSAEQDVRDEAVLAQLKARKEMRKEGGLVKFVASPVESRRANVEGEWPGLKEEENSEDENEEGGSEEEEDVEMDDAEAEDSDEEEEEDVDEPMEEPVEEPVPIVSGKQKRAGKKLAPTRPAKKVAFAADPKESKQARSAAGAAGKKAVPPAKTPAKAAAPPAKTPAAPTATAKPANVPSGKKTTATRGGEEAYDFGKFF</sequence>
<dbReference type="Gene3D" id="1.10.1580.10">
    <property type="match status" value="1"/>
</dbReference>
<keyword evidence="9" id="KW-1185">Reference proteome</keyword>
<evidence type="ECO:0000256" key="4">
    <source>
        <dbReference type="ARBA" id="ARBA00023242"/>
    </source>
</evidence>
<dbReference type="GO" id="GO:0005730">
    <property type="term" value="C:nucleolus"/>
    <property type="evidence" value="ECO:0007669"/>
    <property type="project" value="TreeGrafter"/>
</dbReference>
<evidence type="ECO:0000256" key="5">
    <source>
        <dbReference type="SAM" id="MobiDB-lite"/>
    </source>
</evidence>
<evidence type="ECO:0000259" key="7">
    <source>
        <dbReference type="Pfam" id="PF08701"/>
    </source>
</evidence>
<dbReference type="InterPro" id="IPR050755">
    <property type="entry name" value="TRAFAC_YlqF/YawG_RiboMat"/>
</dbReference>
<evidence type="ECO:0000256" key="3">
    <source>
        <dbReference type="ARBA" id="ARBA00023134"/>
    </source>
</evidence>
<feature type="domain" description="Guanine nucleotide-binding protein-like 3 N-terminal" evidence="7">
    <location>
        <begin position="14"/>
        <end position="88"/>
    </location>
</feature>
<feature type="region of interest" description="Disordered" evidence="5">
    <location>
        <begin position="1"/>
        <end position="101"/>
    </location>
</feature>
<evidence type="ECO:0000313" key="8">
    <source>
        <dbReference type="EMBL" id="KZP15119.1"/>
    </source>
</evidence>
<dbReference type="OrthoDB" id="10266128at2759"/>
<feature type="compositionally biased region" description="Basic residues" evidence="5">
    <location>
        <begin position="26"/>
        <end position="35"/>
    </location>
</feature>
<feature type="compositionally biased region" description="Basic and acidic residues" evidence="5">
    <location>
        <begin position="489"/>
        <end position="502"/>
    </location>
</feature>
<evidence type="ECO:0008006" key="10">
    <source>
        <dbReference type="Google" id="ProtNLM"/>
    </source>
</evidence>
<evidence type="ECO:0000313" key="9">
    <source>
        <dbReference type="Proteomes" id="UP000076532"/>
    </source>
</evidence>
<accession>A0A166DVR2</accession>
<organism evidence="8 9">
    <name type="scientific">Athelia psychrophila</name>
    <dbReference type="NCBI Taxonomy" id="1759441"/>
    <lineage>
        <taxon>Eukaryota</taxon>
        <taxon>Fungi</taxon>
        <taxon>Dikarya</taxon>
        <taxon>Basidiomycota</taxon>
        <taxon>Agaricomycotina</taxon>
        <taxon>Agaricomycetes</taxon>
        <taxon>Agaricomycetidae</taxon>
        <taxon>Atheliales</taxon>
        <taxon>Atheliaceae</taxon>
        <taxon>Athelia</taxon>
    </lineage>
</organism>
<evidence type="ECO:0000256" key="2">
    <source>
        <dbReference type="ARBA" id="ARBA00022741"/>
    </source>
</evidence>
<protein>
    <recommendedName>
        <fullName evidence="10">P-loop containing nucleoside triphosphate hydrolase protein</fullName>
    </recommendedName>
</protein>
<dbReference type="Gene3D" id="3.40.50.300">
    <property type="entry name" value="P-loop containing nucleotide triphosphate hydrolases"/>
    <property type="match status" value="1"/>
</dbReference>
<keyword evidence="3" id="KW-0342">GTP-binding</keyword>
<dbReference type="InterPro" id="IPR014813">
    <property type="entry name" value="Gnl3_N_dom"/>
</dbReference>
<evidence type="ECO:0000256" key="1">
    <source>
        <dbReference type="ARBA" id="ARBA00004123"/>
    </source>
</evidence>
<dbReference type="Proteomes" id="UP000076532">
    <property type="component" value="Unassembled WGS sequence"/>
</dbReference>
<dbReference type="Pfam" id="PF01926">
    <property type="entry name" value="MMR_HSR1"/>
    <property type="match status" value="1"/>
</dbReference>
<proteinExistence type="predicted"/>
<evidence type="ECO:0000259" key="6">
    <source>
        <dbReference type="Pfam" id="PF01926"/>
    </source>
</evidence>
<dbReference type="GO" id="GO:0005525">
    <property type="term" value="F:GTP binding"/>
    <property type="evidence" value="ECO:0007669"/>
    <property type="project" value="UniProtKB-KW"/>
</dbReference>
<dbReference type="AlphaFoldDB" id="A0A166DVR2"/>
<dbReference type="InterPro" id="IPR023179">
    <property type="entry name" value="GTP-bd_ortho_bundle_sf"/>
</dbReference>
<dbReference type="InterPro" id="IPR027417">
    <property type="entry name" value="P-loop_NTPase"/>
</dbReference>
<dbReference type="PANTHER" id="PTHR11089:SF30">
    <property type="entry name" value="GUANINE NUCLEOTIDE-BINDING PROTEIN-LIKE 3 HOMOLOG"/>
    <property type="match status" value="1"/>
</dbReference>
<feature type="domain" description="G" evidence="6">
    <location>
        <begin position="275"/>
        <end position="349"/>
    </location>
</feature>
<dbReference type="PANTHER" id="PTHR11089">
    <property type="entry name" value="GTP-BINDING PROTEIN-RELATED"/>
    <property type="match status" value="1"/>
</dbReference>
<reference evidence="8 9" key="1">
    <citation type="journal article" date="2016" name="Mol. Biol. Evol.">
        <title>Comparative Genomics of Early-Diverging Mushroom-Forming Fungi Provides Insights into the Origins of Lignocellulose Decay Capabilities.</title>
        <authorList>
            <person name="Nagy L.G."/>
            <person name="Riley R."/>
            <person name="Tritt A."/>
            <person name="Adam C."/>
            <person name="Daum C."/>
            <person name="Floudas D."/>
            <person name="Sun H."/>
            <person name="Yadav J.S."/>
            <person name="Pangilinan J."/>
            <person name="Larsson K.H."/>
            <person name="Matsuura K."/>
            <person name="Barry K."/>
            <person name="Labutti K."/>
            <person name="Kuo R."/>
            <person name="Ohm R.A."/>
            <person name="Bhattacharya S.S."/>
            <person name="Shirouzu T."/>
            <person name="Yoshinaga Y."/>
            <person name="Martin F.M."/>
            <person name="Grigoriev I.V."/>
            <person name="Hibbett D.S."/>
        </authorList>
    </citation>
    <scope>NUCLEOTIDE SEQUENCE [LARGE SCALE GENOMIC DNA]</scope>
    <source>
        <strain evidence="8 9">CBS 109695</strain>
    </source>
</reference>
<dbReference type="Pfam" id="PF08701">
    <property type="entry name" value="GN3L_Grn1"/>
    <property type="match status" value="1"/>
</dbReference>
<comment type="subcellular location">
    <subcellularLocation>
        <location evidence="1">Nucleus</location>
    </subcellularLocation>
</comment>
<dbReference type="InterPro" id="IPR006073">
    <property type="entry name" value="GTP-bd"/>
</dbReference>
<name>A0A166DVR2_9AGAM</name>
<keyword evidence="2" id="KW-0547">Nucleotide-binding</keyword>
<feature type="compositionally biased region" description="Acidic residues" evidence="5">
    <location>
        <begin position="503"/>
        <end position="547"/>
    </location>
</feature>
<feature type="compositionally biased region" description="Basic and acidic residues" evidence="5">
    <location>
        <begin position="66"/>
        <end position="85"/>
    </location>
</feature>